<dbReference type="EMBL" id="QSCO01000012">
    <property type="protein sequence ID" value="RGY06415.1"/>
    <property type="molecule type" value="Genomic_DNA"/>
</dbReference>
<protein>
    <submittedName>
        <fullName evidence="7">RagB/SusD family nutrient uptake outer membrane protein</fullName>
    </submittedName>
</protein>
<dbReference type="Gene3D" id="1.25.40.900">
    <property type="match status" value="1"/>
</dbReference>
<accession>A0A413IBN2</accession>
<dbReference type="GO" id="GO:0009279">
    <property type="term" value="C:cell outer membrane"/>
    <property type="evidence" value="ECO:0007669"/>
    <property type="project" value="UniProtKB-SubCell"/>
</dbReference>
<dbReference type="SUPFAM" id="SSF48452">
    <property type="entry name" value="TPR-like"/>
    <property type="match status" value="1"/>
</dbReference>
<keyword evidence="3" id="KW-0732">Signal</keyword>
<evidence type="ECO:0000313" key="8">
    <source>
        <dbReference type="Proteomes" id="UP000284434"/>
    </source>
</evidence>
<evidence type="ECO:0000313" key="7">
    <source>
        <dbReference type="EMBL" id="RGY06415.1"/>
    </source>
</evidence>
<comment type="caution">
    <text evidence="7">The sequence shown here is derived from an EMBL/GenBank/DDBJ whole genome shotgun (WGS) entry which is preliminary data.</text>
</comment>
<dbReference type="AlphaFoldDB" id="A0A413IBN2"/>
<dbReference type="Gene3D" id="2.20.20.130">
    <property type="match status" value="1"/>
</dbReference>
<evidence type="ECO:0000256" key="1">
    <source>
        <dbReference type="ARBA" id="ARBA00004442"/>
    </source>
</evidence>
<evidence type="ECO:0000259" key="6">
    <source>
        <dbReference type="Pfam" id="PF07980"/>
    </source>
</evidence>
<dbReference type="Proteomes" id="UP000284434">
    <property type="component" value="Unassembled WGS sequence"/>
</dbReference>
<sequence length="323" mass="37485">MGLRAFVYFDLLRLYGPIYDTQAGPSSLSLPYRTEFNREEKSFSTAEEVIGFILRDIEAAEALLVKDPMYIEFPSGFTTETLGLDDFLRYRFKRMNQYAVKALAARVYLWKGDKENAARMAKAVIDGKDREGNNYFALVMDNSTDRIFSTELLFSISVPDFDDQVEVDFKVSPSSTFYYLQDRSRVDKMFDVSVDGANDMRYREGQGFSFEAKSAVSLKYQQKGAFSSAVQNTLPLIRLSEMYYILAECESDDKVSANWLSQVRAARGCDDVVYKSKDDREYNIMKEYRKEFYAEGQLWYYYKRHAYKTFQDCPLKIDMTEAN</sequence>
<keyword evidence="5" id="KW-0998">Cell outer membrane</keyword>
<gene>
    <name evidence="7" type="ORF">DXA53_09510</name>
</gene>
<dbReference type="InterPro" id="IPR012944">
    <property type="entry name" value="SusD_RagB_dom"/>
</dbReference>
<dbReference type="InterPro" id="IPR011990">
    <property type="entry name" value="TPR-like_helical_dom_sf"/>
</dbReference>
<dbReference type="Gene3D" id="1.25.40.390">
    <property type="match status" value="1"/>
</dbReference>
<comment type="subcellular location">
    <subcellularLocation>
        <location evidence="1">Cell outer membrane</location>
    </subcellularLocation>
</comment>
<comment type="similarity">
    <text evidence="2">Belongs to the SusD family.</text>
</comment>
<proteinExistence type="inferred from homology"/>
<evidence type="ECO:0000256" key="2">
    <source>
        <dbReference type="ARBA" id="ARBA00006275"/>
    </source>
</evidence>
<organism evidence="7 8">
    <name type="scientific">Odoribacter splanchnicus</name>
    <dbReference type="NCBI Taxonomy" id="28118"/>
    <lineage>
        <taxon>Bacteria</taxon>
        <taxon>Pseudomonadati</taxon>
        <taxon>Bacteroidota</taxon>
        <taxon>Bacteroidia</taxon>
        <taxon>Bacteroidales</taxon>
        <taxon>Odoribacteraceae</taxon>
        <taxon>Odoribacter</taxon>
    </lineage>
</organism>
<reference evidence="7 8" key="1">
    <citation type="submission" date="2018-08" db="EMBL/GenBank/DDBJ databases">
        <title>A genome reference for cultivated species of the human gut microbiota.</title>
        <authorList>
            <person name="Zou Y."/>
            <person name="Xue W."/>
            <person name="Luo G."/>
        </authorList>
    </citation>
    <scope>NUCLEOTIDE SEQUENCE [LARGE SCALE GENOMIC DNA]</scope>
    <source>
        <strain evidence="7 8">OF03-11</strain>
    </source>
</reference>
<evidence type="ECO:0000256" key="5">
    <source>
        <dbReference type="ARBA" id="ARBA00023237"/>
    </source>
</evidence>
<name>A0A413IBN2_9BACT</name>
<evidence type="ECO:0000256" key="4">
    <source>
        <dbReference type="ARBA" id="ARBA00023136"/>
    </source>
</evidence>
<dbReference type="Pfam" id="PF07980">
    <property type="entry name" value="SusD_RagB"/>
    <property type="match status" value="1"/>
</dbReference>
<dbReference type="RefSeq" id="WP_118103799.1">
    <property type="nucleotide sequence ID" value="NZ_QSCO01000012.1"/>
</dbReference>
<evidence type="ECO:0000256" key="3">
    <source>
        <dbReference type="ARBA" id="ARBA00022729"/>
    </source>
</evidence>
<keyword evidence="4" id="KW-0472">Membrane</keyword>
<feature type="domain" description="RagB/SusD" evidence="6">
    <location>
        <begin position="219"/>
        <end position="308"/>
    </location>
</feature>